<feature type="compositionally biased region" description="Acidic residues" evidence="6">
    <location>
        <begin position="221"/>
        <end position="231"/>
    </location>
</feature>
<feature type="coiled-coil region" evidence="5">
    <location>
        <begin position="481"/>
        <end position="522"/>
    </location>
</feature>
<dbReference type="GO" id="GO:0034993">
    <property type="term" value="C:meiotic nuclear membrane microtubule tethering complex"/>
    <property type="evidence" value="ECO:0007669"/>
    <property type="project" value="TreeGrafter"/>
</dbReference>
<keyword evidence="5" id="KW-0175">Coiled coil</keyword>
<dbReference type="InParanoid" id="A0A218Z446"/>
<dbReference type="PANTHER" id="PTHR12911">
    <property type="entry name" value="SAD1/UNC-84-LIKE PROTEIN-RELATED"/>
    <property type="match status" value="1"/>
</dbReference>
<feature type="region of interest" description="Disordered" evidence="6">
    <location>
        <begin position="152"/>
        <end position="241"/>
    </location>
</feature>
<evidence type="ECO:0000256" key="7">
    <source>
        <dbReference type="SAM" id="SignalP"/>
    </source>
</evidence>
<sequence length="770" mass="84638">MAPGAEFFPASACLQFFLSLLLLPLSFFLQLGELHIDSRLASPTLSVLSDLSQPNKPRTIEQLQTLYTTMSTRKSIRGASRAASSSGTSPALSSTDIPPTPRRTSRRAGPATPLTAVAARTSTAYGTNSVAPPVSGPAVSGSINDFLEEQIQPVKKSSRAGSRVSRASSRARTPTQTAAEAQAAQEDRDRSFSAETGIFDTARIESSIVSDDQNNLSGIPELDEPESDDAKDDTPPPAHMNDIDAAAEKQRIREIHEASLSRSRLFEARLKSGQAYLNAWDSIKDALSQGAKFFSEYLFPIALATAALLIITLCIRTDWRTVGWSHGITRPSEFFKPSDVQALNRRLGDLEYKVARMSSSPADIDPKALKAIQDLLPDYLVVKTDKFGKTVIPDAFWHALQEKIRSDETLLRGHAESVGKPISSGKPQDLEKLAKSLWDKYLRQNLAEASKISESEFGQLFPAYLEQNKVIPKSEVLNLIRLNWEDNRSEIKSEMSDLTKKLHQATQQISKLQHEHKDESTAIANKVLERFVSSGQINALASANLKSNVNYGLTRVNHFSKSTGAVVDPRLTSPRFLFPSYDVWFPFRFMRRASGNPIPIPNSPDTALVKWEEHGDCWCSASRSTDGFGPSLAVLMGSSIFPDQVVVEHIPSTASLEPGAAPRDMELLAWYRDPNVYQAVKRLSDSLFPDQAGEPLGPPGFVRIATWTYDLETTQNVQAFPVQLDVKGLGGHTNKVLVRSKNNWGGGAVDYTCLYRIRVHGEVVATPGLY</sequence>
<evidence type="ECO:0000256" key="6">
    <source>
        <dbReference type="SAM" id="MobiDB-lite"/>
    </source>
</evidence>
<keyword evidence="3" id="KW-1133">Transmembrane helix</keyword>
<keyword evidence="7" id="KW-0732">Signal</keyword>
<feature type="chain" id="PRO_5012465566" description="SUN domain-containing protein" evidence="7">
    <location>
        <begin position="29"/>
        <end position="770"/>
    </location>
</feature>
<dbReference type="Gene3D" id="2.60.120.260">
    <property type="entry name" value="Galactose-binding domain-like"/>
    <property type="match status" value="1"/>
</dbReference>
<evidence type="ECO:0000313" key="10">
    <source>
        <dbReference type="Proteomes" id="UP000242519"/>
    </source>
</evidence>
<feature type="compositionally biased region" description="Low complexity" evidence="6">
    <location>
        <begin position="77"/>
        <end position="94"/>
    </location>
</feature>
<evidence type="ECO:0000256" key="5">
    <source>
        <dbReference type="SAM" id="Coils"/>
    </source>
</evidence>
<dbReference type="Pfam" id="PF07738">
    <property type="entry name" value="Sad1_UNC"/>
    <property type="match status" value="1"/>
</dbReference>
<dbReference type="Proteomes" id="UP000242519">
    <property type="component" value="Unassembled WGS sequence"/>
</dbReference>
<feature type="region of interest" description="Disordered" evidence="6">
    <location>
        <begin position="71"/>
        <end position="114"/>
    </location>
</feature>
<comment type="subcellular location">
    <subcellularLocation>
        <location evidence="1">Membrane</location>
    </subcellularLocation>
</comment>
<dbReference type="EMBL" id="MZNU01000217">
    <property type="protein sequence ID" value="OWP02758.1"/>
    <property type="molecule type" value="Genomic_DNA"/>
</dbReference>
<evidence type="ECO:0000256" key="1">
    <source>
        <dbReference type="ARBA" id="ARBA00004370"/>
    </source>
</evidence>
<accession>A0A218Z446</accession>
<gene>
    <name evidence="9" type="ORF">B2J93_96</name>
</gene>
<comment type="caution">
    <text evidence="9">The sequence shown here is derived from an EMBL/GenBank/DDBJ whole genome shotgun (WGS) entry which is preliminary data.</text>
</comment>
<evidence type="ECO:0000256" key="4">
    <source>
        <dbReference type="ARBA" id="ARBA00023136"/>
    </source>
</evidence>
<dbReference type="STRING" id="503106.A0A218Z446"/>
<keyword evidence="10" id="KW-1185">Reference proteome</keyword>
<dbReference type="PROSITE" id="PS51469">
    <property type="entry name" value="SUN"/>
    <property type="match status" value="1"/>
</dbReference>
<protein>
    <recommendedName>
        <fullName evidence="8">SUN domain-containing protein</fullName>
    </recommendedName>
</protein>
<dbReference type="InterPro" id="IPR045119">
    <property type="entry name" value="SUN1-5"/>
</dbReference>
<organism evidence="9 10">
    <name type="scientific">Diplocarpon coronariae</name>
    <dbReference type="NCBI Taxonomy" id="2795749"/>
    <lineage>
        <taxon>Eukaryota</taxon>
        <taxon>Fungi</taxon>
        <taxon>Dikarya</taxon>
        <taxon>Ascomycota</taxon>
        <taxon>Pezizomycotina</taxon>
        <taxon>Leotiomycetes</taxon>
        <taxon>Helotiales</taxon>
        <taxon>Drepanopezizaceae</taxon>
        <taxon>Diplocarpon</taxon>
    </lineage>
</organism>
<evidence type="ECO:0000256" key="3">
    <source>
        <dbReference type="ARBA" id="ARBA00022989"/>
    </source>
</evidence>
<evidence type="ECO:0000259" key="8">
    <source>
        <dbReference type="PROSITE" id="PS51469"/>
    </source>
</evidence>
<reference evidence="9 10" key="1">
    <citation type="submission" date="2017-04" db="EMBL/GenBank/DDBJ databases">
        <title>Draft genome sequence of Marssonina coronaria NL1: causal agent of apple blotch.</title>
        <authorList>
            <person name="Cheng Q."/>
        </authorList>
    </citation>
    <scope>NUCLEOTIDE SEQUENCE [LARGE SCALE GENOMIC DNA]</scope>
    <source>
        <strain evidence="9 10">NL1</strain>
    </source>
</reference>
<evidence type="ECO:0000313" key="9">
    <source>
        <dbReference type="EMBL" id="OWP02758.1"/>
    </source>
</evidence>
<feature type="compositionally biased region" description="Polar residues" evidence="6">
    <location>
        <begin position="207"/>
        <end position="217"/>
    </location>
</feature>
<dbReference type="AlphaFoldDB" id="A0A218Z446"/>
<name>A0A218Z446_9HELO</name>
<dbReference type="PANTHER" id="PTHR12911:SF8">
    <property type="entry name" value="KLAROID PROTEIN-RELATED"/>
    <property type="match status" value="1"/>
</dbReference>
<feature type="compositionally biased region" description="Low complexity" evidence="6">
    <location>
        <begin position="159"/>
        <end position="184"/>
    </location>
</feature>
<dbReference type="InterPro" id="IPR012919">
    <property type="entry name" value="SUN_dom"/>
</dbReference>
<keyword evidence="2" id="KW-0812">Transmembrane</keyword>
<feature type="signal peptide" evidence="7">
    <location>
        <begin position="1"/>
        <end position="28"/>
    </location>
</feature>
<evidence type="ECO:0000256" key="2">
    <source>
        <dbReference type="ARBA" id="ARBA00022692"/>
    </source>
</evidence>
<dbReference type="GO" id="GO:0043495">
    <property type="term" value="F:protein-membrane adaptor activity"/>
    <property type="evidence" value="ECO:0007669"/>
    <property type="project" value="TreeGrafter"/>
</dbReference>
<dbReference type="OrthoDB" id="342281at2759"/>
<feature type="domain" description="SUN" evidence="8">
    <location>
        <begin position="564"/>
        <end position="764"/>
    </location>
</feature>
<keyword evidence="4" id="KW-0472">Membrane</keyword>
<proteinExistence type="predicted"/>